<dbReference type="PIRSF" id="PIRSF004690">
    <property type="entry name" value="DmsD"/>
    <property type="match status" value="1"/>
</dbReference>
<keyword evidence="2" id="KW-1185">Reference proteome</keyword>
<evidence type="ECO:0000313" key="1">
    <source>
        <dbReference type="EMBL" id="SUT95827.1"/>
    </source>
</evidence>
<gene>
    <name evidence="1" type="primary">ycdY</name>
    <name evidence="1" type="ORF">NCTC10801_02559</name>
</gene>
<accession>A0A380U540</accession>
<dbReference type="InterPro" id="IPR050289">
    <property type="entry name" value="TorD/DmsD_chaperones"/>
</dbReference>
<sequence>MSEQTLNNFSLISRLFGNLFYRSPSDAILAGIFSWLQQKGLEQIWALDTDKESQAAIDSLQMPIETEVLQTEYTFLFEQENAVSMRISDYGVNVDDFIAFRRERAMPEVENADHFGLVFLTASWIEDNLDSVEAQRQLFEQFLLPCATKFLAKVETKARLPFYRALALLSREILAAMADELDETE</sequence>
<dbReference type="EMBL" id="UFRQ01000003">
    <property type="protein sequence ID" value="SUT95827.1"/>
    <property type="molecule type" value="Genomic_DNA"/>
</dbReference>
<proteinExistence type="predicted"/>
<protein>
    <submittedName>
        <fullName evidence="1">TorD protein</fullName>
    </submittedName>
</protein>
<name>A0A380U540_9PAST</name>
<dbReference type="Proteomes" id="UP000254649">
    <property type="component" value="Unassembled WGS sequence"/>
</dbReference>
<dbReference type="InterPro" id="IPR036411">
    <property type="entry name" value="TorD-like_sf"/>
</dbReference>
<organism evidence="1 2">
    <name type="scientific">[Actinobacillus] rossii</name>
    <dbReference type="NCBI Taxonomy" id="123820"/>
    <lineage>
        <taxon>Bacteria</taxon>
        <taxon>Pseudomonadati</taxon>
        <taxon>Pseudomonadota</taxon>
        <taxon>Gammaproteobacteria</taxon>
        <taxon>Pasteurellales</taxon>
        <taxon>Pasteurellaceae</taxon>
    </lineage>
</organism>
<reference evidence="1 2" key="1">
    <citation type="submission" date="2018-06" db="EMBL/GenBank/DDBJ databases">
        <authorList>
            <consortium name="Pathogen Informatics"/>
            <person name="Doyle S."/>
        </authorList>
    </citation>
    <scope>NUCLEOTIDE SEQUENCE [LARGE SCALE GENOMIC DNA]</scope>
    <source>
        <strain evidence="1 2">NCTC10801</strain>
    </source>
</reference>
<dbReference type="InterPro" id="IPR026269">
    <property type="entry name" value="DmsD-type"/>
</dbReference>
<dbReference type="SUPFAM" id="SSF89155">
    <property type="entry name" value="TorD-like"/>
    <property type="match status" value="1"/>
</dbReference>
<dbReference type="AlphaFoldDB" id="A0A380U540"/>
<dbReference type="PANTHER" id="PTHR34227">
    <property type="entry name" value="CHAPERONE PROTEIN YCDY"/>
    <property type="match status" value="1"/>
</dbReference>
<evidence type="ECO:0000313" key="2">
    <source>
        <dbReference type="Proteomes" id="UP000254649"/>
    </source>
</evidence>
<dbReference type="Gene3D" id="1.10.3480.10">
    <property type="entry name" value="TorD-like"/>
    <property type="match status" value="1"/>
</dbReference>
<dbReference type="OrthoDB" id="5684843at2"/>
<dbReference type="PANTHER" id="PTHR34227:SF12">
    <property type="entry name" value="CHAPERONE PROTEIN YCDY"/>
    <property type="match status" value="1"/>
</dbReference>